<dbReference type="Proteomes" id="UP000824001">
    <property type="component" value="Unassembled WGS sequence"/>
</dbReference>
<keyword evidence="6 10" id="KW-0067">ATP-binding</keyword>
<keyword evidence="4 10" id="KW-0436">Ligase</keyword>
<sequence>MSNLVQDAKAQINALLAAAQLKAAAEGLIPEAAPLSGVVEIPKDSANGDFAANHAMTGARALRMAPRKIADALVVNLSLEGSYFVSAEAAGPGFINFRLGPAWYGAVLAAVSGEGASYGRSEAYKGRRIMVEFVSANPTGPMHMGNARGGVLGDTLAEVLSRAGAEVSREFYVNDAGNQIEKFATSIDARYAQLILGEDAVEFPEDGYHGDDIRDLAAAFRAEYGDGYLEKPVAERHEVMARFGLANNLPKMKADLERYGISYDSWFMESSLHESGYVADTAAELTRLGYTYEKDGALWLATSRIIAEKLRAAGKSEKDIEKLDLKDDVLRRANGFYTYFAADIAYHRNKLAVRGFDTAINIWGADHHGHVARLKAALDALGLDGEHRLVIVLMQLVKLLRDGEVVRMSKRTGKAISLTDLLDEVPRDAARWFFNSRPDTQMDFDLGLAVREDSENPVYYVQYAHARICSVIRNLAEAGHAVPAPEEIEPAALESGHERELIKQLAGLPDELLHSAEALDPSRINRYAMELAARFHRFYNACRIKGEAEPVLKARLLLADCTRGALEVCLGILGVSAPEHM</sequence>
<proteinExistence type="inferred from homology"/>
<dbReference type="GO" id="GO:0006420">
    <property type="term" value="P:arginyl-tRNA aminoacylation"/>
    <property type="evidence" value="ECO:0007669"/>
    <property type="project" value="UniProtKB-UniRule"/>
</dbReference>
<feature type="domain" description="Arginyl tRNA synthetase N-terminal" evidence="13">
    <location>
        <begin position="6"/>
        <end position="99"/>
    </location>
</feature>
<feature type="domain" description="DALR anticodon binding" evidence="12">
    <location>
        <begin position="461"/>
        <end position="581"/>
    </location>
</feature>
<dbReference type="GO" id="GO:0005737">
    <property type="term" value="C:cytoplasm"/>
    <property type="evidence" value="ECO:0007669"/>
    <property type="project" value="UniProtKB-SubCell"/>
</dbReference>
<gene>
    <name evidence="10" type="primary">argS</name>
    <name evidence="14" type="ORF">IAC18_00095</name>
</gene>
<evidence type="ECO:0000313" key="14">
    <source>
        <dbReference type="EMBL" id="HIS65936.1"/>
    </source>
</evidence>
<evidence type="ECO:0000256" key="9">
    <source>
        <dbReference type="ARBA" id="ARBA00049339"/>
    </source>
</evidence>
<dbReference type="CDD" id="cd00671">
    <property type="entry name" value="ArgRS_core"/>
    <property type="match status" value="1"/>
</dbReference>
<comment type="catalytic activity">
    <reaction evidence="9 10">
        <text>tRNA(Arg) + L-arginine + ATP = L-arginyl-tRNA(Arg) + AMP + diphosphate</text>
        <dbReference type="Rhea" id="RHEA:20301"/>
        <dbReference type="Rhea" id="RHEA-COMP:9658"/>
        <dbReference type="Rhea" id="RHEA-COMP:9673"/>
        <dbReference type="ChEBI" id="CHEBI:30616"/>
        <dbReference type="ChEBI" id="CHEBI:32682"/>
        <dbReference type="ChEBI" id="CHEBI:33019"/>
        <dbReference type="ChEBI" id="CHEBI:78442"/>
        <dbReference type="ChEBI" id="CHEBI:78513"/>
        <dbReference type="ChEBI" id="CHEBI:456215"/>
        <dbReference type="EC" id="6.1.1.19"/>
    </reaction>
</comment>
<evidence type="ECO:0000256" key="8">
    <source>
        <dbReference type="ARBA" id="ARBA00023146"/>
    </source>
</evidence>
<dbReference type="GO" id="GO:0004814">
    <property type="term" value="F:arginine-tRNA ligase activity"/>
    <property type="evidence" value="ECO:0007669"/>
    <property type="project" value="UniProtKB-UniRule"/>
</dbReference>
<dbReference type="PRINTS" id="PR01038">
    <property type="entry name" value="TRNASYNTHARG"/>
</dbReference>
<comment type="caution">
    <text evidence="14">The sequence shown here is derived from an EMBL/GenBank/DDBJ whole genome shotgun (WGS) entry which is preliminary data.</text>
</comment>
<dbReference type="InterPro" id="IPR001278">
    <property type="entry name" value="Arg-tRNA-ligase"/>
</dbReference>
<evidence type="ECO:0000256" key="4">
    <source>
        <dbReference type="ARBA" id="ARBA00022598"/>
    </source>
</evidence>
<dbReference type="NCBIfam" id="TIGR00456">
    <property type="entry name" value="argS"/>
    <property type="match status" value="1"/>
</dbReference>
<dbReference type="InterPro" id="IPR036695">
    <property type="entry name" value="Arg-tRNA-synth_N_sf"/>
</dbReference>
<organism evidence="14 15">
    <name type="scientific">Candidatus Scatomorpha merdipullorum</name>
    <dbReference type="NCBI Taxonomy" id="2840927"/>
    <lineage>
        <taxon>Bacteria</taxon>
        <taxon>Bacillati</taxon>
        <taxon>Bacillota</taxon>
        <taxon>Clostridia</taxon>
        <taxon>Eubacteriales</taxon>
        <taxon>Candidatus Scatomorpha</taxon>
    </lineage>
</organism>
<dbReference type="HAMAP" id="MF_00123">
    <property type="entry name" value="Arg_tRNA_synth"/>
    <property type="match status" value="1"/>
</dbReference>
<reference evidence="14" key="1">
    <citation type="submission" date="2020-10" db="EMBL/GenBank/DDBJ databases">
        <authorList>
            <person name="Gilroy R."/>
        </authorList>
    </citation>
    <scope>NUCLEOTIDE SEQUENCE</scope>
    <source>
        <strain evidence="14">ChiHjej10B9-9673</strain>
    </source>
</reference>
<evidence type="ECO:0000259" key="13">
    <source>
        <dbReference type="SMART" id="SM01016"/>
    </source>
</evidence>
<dbReference type="InterPro" id="IPR009080">
    <property type="entry name" value="tRNAsynth_Ia_anticodon-bd"/>
</dbReference>
<dbReference type="FunFam" id="1.10.730.10:FF:000008">
    <property type="entry name" value="Arginine--tRNA ligase"/>
    <property type="match status" value="1"/>
</dbReference>
<keyword evidence="5 10" id="KW-0547">Nucleotide-binding</keyword>
<dbReference type="SUPFAM" id="SSF47323">
    <property type="entry name" value="Anticodon-binding domain of a subclass of class I aminoacyl-tRNA synthetases"/>
    <property type="match status" value="1"/>
</dbReference>
<feature type="short sequence motif" description="'HIGH' region" evidence="10">
    <location>
        <begin position="136"/>
        <end position="146"/>
    </location>
</feature>
<dbReference type="InterPro" id="IPR008909">
    <property type="entry name" value="DALR_anticod-bd"/>
</dbReference>
<dbReference type="PANTHER" id="PTHR11956">
    <property type="entry name" value="ARGINYL-TRNA SYNTHETASE"/>
    <property type="match status" value="1"/>
</dbReference>
<evidence type="ECO:0000256" key="1">
    <source>
        <dbReference type="ARBA" id="ARBA00004496"/>
    </source>
</evidence>
<dbReference type="SMART" id="SM00836">
    <property type="entry name" value="DALR_1"/>
    <property type="match status" value="1"/>
</dbReference>
<dbReference type="SMART" id="SM01016">
    <property type="entry name" value="Arg_tRNA_synt_N"/>
    <property type="match status" value="1"/>
</dbReference>
<evidence type="ECO:0000259" key="12">
    <source>
        <dbReference type="SMART" id="SM00836"/>
    </source>
</evidence>
<dbReference type="InterPro" id="IPR005148">
    <property type="entry name" value="Arg-tRNA-synth_N"/>
</dbReference>
<dbReference type="InterPro" id="IPR001412">
    <property type="entry name" value="aa-tRNA-synth_I_CS"/>
</dbReference>
<evidence type="ECO:0000256" key="7">
    <source>
        <dbReference type="ARBA" id="ARBA00022917"/>
    </source>
</evidence>
<dbReference type="EMBL" id="DVJK01000002">
    <property type="protein sequence ID" value="HIS65936.1"/>
    <property type="molecule type" value="Genomic_DNA"/>
</dbReference>
<accession>A0A9D1FC46</accession>
<comment type="subcellular location">
    <subcellularLocation>
        <location evidence="1 10">Cytoplasm</location>
    </subcellularLocation>
</comment>
<dbReference type="Gene3D" id="3.40.50.620">
    <property type="entry name" value="HUPs"/>
    <property type="match status" value="1"/>
</dbReference>
<dbReference type="InterPro" id="IPR014729">
    <property type="entry name" value="Rossmann-like_a/b/a_fold"/>
</dbReference>
<keyword evidence="7 10" id="KW-0648">Protein biosynthesis</keyword>
<evidence type="ECO:0000256" key="5">
    <source>
        <dbReference type="ARBA" id="ARBA00022741"/>
    </source>
</evidence>
<dbReference type="GO" id="GO:0005524">
    <property type="term" value="F:ATP binding"/>
    <property type="evidence" value="ECO:0007669"/>
    <property type="project" value="UniProtKB-UniRule"/>
</dbReference>
<dbReference type="Pfam" id="PF00750">
    <property type="entry name" value="tRNA-synt_1d"/>
    <property type="match status" value="1"/>
</dbReference>
<evidence type="ECO:0000313" key="15">
    <source>
        <dbReference type="Proteomes" id="UP000824001"/>
    </source>
</evidence>
<evidence type="ECO:0000256" key="6">
    <source>
        <dbReference type="ARBA" id="ARBA00022840"/>
    </source>
</evidence>
<dbReference type="PANTHER" id="PTHR11956:SF5">
    <property type="entry name" value="ARGININE--TRNA LIGASE, CYTOPLASMIC"/>
    <property type="match status" value="1"/>
</dbReference>
<evidence type="ECO:0000256" key="11">
    <source>
        <dbReference type="RuleBase" id="RU363038"/>
    </source>
</evidence>
<evidence type="ECO:0000256" key="3">
    <source>
        <dbReference type="ARBA" id="ARBA00022490"/>
    </source>
</evidence>
<name>A0A9D1FC46_9FIRM</name>
<keyword evidence="8 10" id="KW-0030">Aminoacyl-tRNA synthetase</keyword>
<evidence type="ECO:0000256" key="10">
    <source>
        <dbReference type="HAMAP-Rule" id="MF_00123"/>
    </source>
</evidence>
<dbReference type="EC" id="6.1.1.19" evidence="10"/>
<dbReference type="AlphaFoldDB" id="A0A9D1FC46"/>
<dbReference type="Gene3D" id="1.10.730.10">
    <property type="entry name" value="Isoleucyl-tRNA Synthetase, Domain 1"/>
    <property type="match status" value="1"/>
</dbReference>
<dbReference type="Pfam" id="PF03485">
    <property type="entry name" value="Arg_tRNA_synt_N"/>
    <property type="match status" value="1"/>
</dbReference>
<dbReference type="PROSITE" id="PS00178">
    <property type="entry name" value="AA_TRNA_LIGASE_I"/>
    <property type="match status" value="1"/>
</dbReference>
<dbReference type="Pfam" id="PF05746">
    <property type="entry name" value="DALR_1"/>
    <property type="match status" value="1"/>
</dbReference>
<comment type="similarity">
    <text evidence="2 10 11">Belongs to the class-I aminoacyl-tRNA synthetase family.</text>
</comment>
<dbReference type="InterPro" id="IPR035684">
    <property type="entry name" value="ArgRS_core"/>
</dbReference>
<protein>
    <recommendedName>
        <fullName evidence="10">Arginine--tRNA ligase</fullName>
        <ecNumber evidence="10">6.1.1.19</ecNumber>
    </recommendedName>
    <alternativeName>
        <fullName evidence="10">Arginyl-tRNA synthetase</fullName>
        <shortName evidence="10">ArgRS</shortName>
    </alternativeName>
</protein>
<comment type="subunit">
    <text evidence="10">Monomer.</text>
</comment>
<dbReference type="SUPFAM" id="SSF52374">
    <property type="entry name" value="Nucleotidylyl transferase"/>
    <property type="match status" value="1"/>
</dbReference>
<reference evidence="14" key="2">
    <citation type="journal article" date="2021" name="PeerJ">
        <title>Extensive microbial diversity within the chicken gut microbiome revealed by metagenomics and culture.</title>
        <authorList>
            <person name="Gilroy R."/>
            <person name="Ravi A."/>
            <person name="Getino M."/>
            <person name="Pursley I."/>
            <person name="Horton D.L."/>
            <person name="Alikhan N.F."/>
            <person name="Baker D."/>
            <person name="Gharbi K."/>
            <person name="Hall N."/>
            <person name="Watson M."/>
            <person name="Adriaenssens E.M."/>
            <person name="Foster-Nyarko E."/>
            <person name="Jarju S."/>
            <person name="Secka A."/>
            <person name="Antonio M."/>
            <person name="Oren A."/>
            <person name="Chaudhuri R.R."/>
            <person name="La Ragione R."/>
            <person name="Hildebrand F."/>
            <person name="Pallen M.J."/>
        </authorList>
    </citation>
    <scope>NUCLEOTIDE SEQUENCE</scope>
    <source>
        <strain evidence="14">ChiHjej10B9-9673</strain>
    </source>
</reference>
<evidence type="ECO:0000256" key="2">
    <source>
        <dbReference type="ARBA" id="ARBA00005594"/>
    </source>
</evidence>
<dbReference type="SUPFAM" id="SSF55190">
    <property type="entry name" value="Arginyl-tRNA synthetase (ArgRS), N-terminal 'additional' domain"/>
    <property type="match status" value="1"/>
</dbReference>
<dbReference type="Gene3D" id="3.30.1360.70">
    <property type="entry name" value="Arginyl tRNA synthetase N-terminal domain"/>
    <property type="match status" value="1"/>
</dbReference>
<keyword evidence="3 10" id="KW-0963">Cytoplasm</keyword>